<proteinExistence type="predicted"/>
<gene>
    <name evidence="1" type="ORF">RBSH_01108</name>
</gene>
<evidence type="ECO:0000313" key="1">
    <source>
        <dbReference type="EMBL" id="EKK03659.1"/>
    </source>
</evidence>
<reference evidence="1 2" key="1">
    <citation type="journal article" date="2013" name="Mar. Genomics">
        <title>Expression of sulfatases in Rhodopirellula baltica and the diversity of sulfatases in the genus Rhodopirellula.</title>
        <authorList>
            <person name="Wegner C.E."/>
            <person name="Richter-Heitmann T."/>
            <person name="Klindworth A."/>
            <person name="Klockow C."/>
            <person name="Richter M."/>
            <person name="Achstetter T."/>
            <person name="Glockner F.O."/>
            <person name="Harder J."/>
        </authorList>
    </citation>
    <scope>NUCLEOTIDE SEQUENCE [LARGE SCALE GENOMIC DNA]</scope>
    <source>
        <strain evidence="1 2">SH28</strain>
    </source>
</reference>
<accession>K5DLA4</accession>
<dbReference type="EMBL" id="AMCW01000022">
    <property type="protein sequence ID" value="EKK03659.1"/>
    <property type="molecule type" value="Genomic_DNA"/>
</dbReference>
<dbReference type="AlphaFoldDB" id="K5DLA4"/>
<organism evidence="1 2">
    <name type="scientific">Rhodopirellula baltica SH28</name>
    <dbReference type="NCBI Taxonomy" id="993517"/>
    <lineage>
        <taxon>Bacteria</taxon>
        <taxon>Pseudomonadati</taxon>
        <taxon>Planctomycetota</taxon>
        <taxon>Planctomycetia</taxon>
        <taxon>Pirellulales</taxon>
        <taxon>Pirellulaceae</taxon>
        <taxon>Rhodopirellula</taxon>
    </lineage>
</organism>
<dbReference type="PATRIC" id="fig|993517.3.peg.1211"/>
<comment type="caution">
    <text evidence="1">The sequence shown here is derived from an EMBL/GenBank/DDBJ whole genome shotgun (WGS) entry which is preliminary data.</text>
</comment>
<protein>
    <submittedName>
        <fullName evidence="1">Planctomycete PGAMP</fullName>
    </submittedName>
</protein>
<dbReference type="Proteomes" id="UP000007993">
    <property type="component" value="Unassembled WGS sequence"/>
</dbReference>
<evidence type="ECO:0000313" key="2">
    <source>
        <dbReference type="Proteomes" id="UP000007993"/>
    </source>
</evidence>
<name>K5DLA4_RHOBT</name>
<dbReference type="AntiFam" id="ANF00066">
    <property type="entry name" value="Translation of palindromic DNA repeat"/>
</dbReference>
<sequence length="48" mass="5349">MWVDVGRWPTQFPSLSVPGAMPQATMTKAFGQQNRMQTAQLQNSRVGL</sequence>